<keyword evidence="2" id="KW-1185">Reference proteome</keyword>
<gene>
    <name evidence="1" type="ORF">SAMN05216275_1374</name>
</gene>
<evidence type="ECO:0000313" key="1">
    <source>
        <dbReference type="EMBL" id="SFK82982.1"/>
    </source>
</evidence>
<dbReference type="Proteomes" id="UP000199111">
    <property type="component" value="Unassembled WGS sequence"/>
</dbReference>
<sequence>MAISPMLGLKVLFGAGMGYLVALRIYGGVTAPEIPPDKLREIARIFNRLADDLDGGRGENADKGIADRADALAASVWDNERNSGPAVEGFRTLYQGAVSGYAPLLAKDCRVVAIGCEAYADLVEEAHKGLAQLEDLILQIMWVVMFQPMTTALYGVAAARVAALIRAAKNLKSAFALNAARIMEMTVPKYAMTTLLYMAIDGAAYAAGSMAITKSVQLAHGQPLGSASENAEEFGKIVGANGAYVLGYDLAKLPFRGMPTTRGIELGARLTGSGLGYTPAYSALDGDGELLPTYDEWAAKFSGHGLRAVIFPPGWKFK</sequence>
<evidence type="ECO:0000313" key="2">
    <source>
        <dbReference type="Proteomes" id="UP000199111"/>
    </source>
</evidence>
<dbReference type="AlphaFoldDB" id="A0A1I4CNZ1"/>
<organism evidence="1 2">
    <name type="scientific">Streptosporangium canum</name>
    <dbReference type="NCBI Taxonomy" id="324952"/>
    <lineage>
        <taxon>Bacteria</taxon>
        <taxon>Bacillati</taxon>
        <taxon>Actinomycetota</taxon>
        <taxon>Actinomycetes</taxon>
        <taxon>Streptosporangiales</taxon>
        <taxon>Streptosporangiaceae</taxon>
        <taxon>Streptosporangium</taxon>
    </lineage>
</organism>
<name>A0A1I4CNZ1_9ACTN</name>
<protein>
    <submittedName>
        <fullName evidence="1">Uncharacterized protein</fullName>
    </submittedName>
</protein>
<accession>A0A1I4CNZ1</accession>
<dbReference type="RefSeq" id="WP_093891171.1">
    <property type="nucleotide sequence ID" value="NZ_FOQY01000037.1"/>
</dbReference>
<proteinExistence type="predicted"/>
<dbReference type="EMBL" id="FOQY01000037">
    <property type="protein sequence ID" value="SFK82982.1"/>
    <property type="molecule type" value="Genomic_DNA"/>
</dbReference>
<reference evidence="2" key="1">
    <citation type="submission" date="2016-10" db="EMBL/GenBank/DDBJ databases">
        <authorList>
            <person name="Varghese N."/>
            <person name="Submissions S."/>
        </authorList>
    </citation>
    <scope>NUCLEOTIDE SEQUENCE [LARGE SCALE GENOMIC DNA]</scope>
    <source>
        <strain evidence="2">CGMCC 4.2126</strain>
    </source>
</reference>
<dbReference type="GeneID" id="96302618"/>